<comment type="caution">
    <text evidence="8">The sequence shown here is derived from an EMBL/GenBank/DDBJ whole genome shotgun (WGS) entry which is preliminary data.</text>
</comment>
<proteinExistence type="inferred from homology"/>
<dbReference type="SUPFAM" id="SSF52540">
    <property type="entry name" value="P-loop containing nucleoside triphosphate hydrolases"/>
    <property type="match status" value="2"/>
</dbReference>
<evidence type="ECO:0000256" key="5">
    <source>
        <dbReference type="RuleBase" id="RU365068"/>
    </source>
</evidence>
<dbReference type="AlphaFoldDB" id="A0AAD7A4W7"/>
<evidence type="ECO:0000313" key="8">
    <source>
        <dbReference type="EMBL" id="KAJ7349599.1"/>
    </source>
</evidence>
<keyword evidence="3 5" id="KW-0067">ATP-binding</keyword>
<dbReference type="Proteomes" id="UP001218218">
    <property type="component" value="Unassembled WGS sequence"/>
</dbReference>
<dbReference type="GO" id="GO:0003723">
    <property type="term" value="F:RNA binding"/>
    <property type="evidence" value="ECO:0007669"/>
    <property type="project" value="UniProtKB-UniRule"/>
</dbReference>
<dbReference type="GO" id="GO:0003724">
    <property type="term" value="F:RNA helicase activity"/>
    <property type="evidence" value="ECO:0007669"/>
    <property type="project" value="UniProtKB-EC"/>
</dbReference>
<keyword evidence="9" id="KW-1185">Reference proteome</keyword>
<keyword evidence="2 5" id="KW-0378">Hydrolase</keyword>
<feature type="compositionally biased region" description="Polar residues" evidence="6">
    <location>
        <begin position="7"/>
        <end position="27"/>
    </location>
</feature>
<organism evidence="8 9">
    <name type="scientific">Mycena albidolilacea</name>
    <dbReference type="NCBI Taxonomy" id="1033008"/>
    <lineage>
        <taxon>Eukaryota</taxon>
        <taxon>Fungi</taxon>
        <taxon>Dikarya</taxon>
        <taxon>Basidiomycota</taxon>
        <taxon>Agaricomycotina</taxon>
        <taxon>Agaricomycetes</taxon>
        <taxon>Agaricomycetidae</taxon>
        <taxon>Agaricales</taxon>
        <taxon>Marasmiineae</taxon>
        <taxon>Mycenaceae</taxon>
        <taxon>Mycena</taxon>
    </lineage>
</organism>
<accession>A0AAD7A4W7</accession>
<dbReference type="Gene3D" id="3.40.50.300">
    <property type="entry name" value="P-loop containing nucleotide triphosphate hydrolases"/>
    <property type="match status" value="2"/>
</dbReference>
<reference evidence="8" key="1">
    <citation type="submission" date="2023-03" db="EMBL/GenBank/DDBJ databases">
        <title>Massive genome expansion in bonnet fungi (Mycena s.s.) driven by repeated elements and novel gene families across ecological guilds.</title>
        <authorList>
            <consortium name="Lawrence Berkeley National Laboratory"/>
            <person name="Harder C.B."/>
            <person name="Miyauchi S."/>
            <person name="Viragh M."/>
            <person name="Kuo A."/>
            <person name="Thoen E."/>
            <person name="Andreopoulos B."/>
            <person name="Lu D."/>
            <person name="Skrede I."/>
            <person name="Drula E."/>
            <person name="Henrissat B."/>
            <person name="Morin E."/>
            <person name="Kohler A."/>
            <person name="Barry K."/>
            <person name="LaButti K."/>
            <person name="Morin E."/>
            <person name="Salamov A."/>
            <person name="Lipzen A."/>
            <person name="Mereny Z."/>
            <person name="Hegedus B."/>
            <person name="Baldrian P."/>
            <person name="Stursova M."/>
            <person name="Weitz H."/>
            <person name="Taylor A."/>
            <person name="Grigoriev I.V."/>
            <person name="Nagy L.G."/>
            <person name="Martin F."/>
            <person name="Kauserud H."/>
        </authorList>
    </citation>
    <scope>NUCLEOTIDE SEQUENCE</scope>
    <source>
        <strain evidence="8">CBHHK002</strain>
    </source>
</reference>
<evidence type="ECO:0000313" key="9">
    <source>
        <dbReference type="Proteomes" id="UP001218218"/>
    </source>
</evidence>
<dbReference type="GO" id="GO:0016787">
    <property type="term" value="F:hydrolase activity"/>
    <property type="evidence" value="ECO:0007669"/>
    <property type="project" value="UniProtKB-KW"/>
</dbReference>
<dbReference type="InterPro" id="IPR027417">
    <property type="entry name" value="P-loop_NTPase"/>
</dbReference>
<dbReference type="GO" id="GO:0005524">
    <property type="term" value="F:ATP binding"/>
    <property type="evidence" value="ECO:0007669"/>
    <property type="project" value="UniProtKB-UniRule"/>
</dbReference>
<evidence type="ECO:0000256" key="3">
    <source>
        <dbReference type="ARBA" id="ARBA00022840"/>
    </source>
</evidence>
<protein>
    <recommendedName>
        <fullName evidence="5">ATP-dependent RNA helicase</fullName>
        <ecNumber evidence="5">3.6.4.13</ecNumber>
    </recommendedName>
</protein>
<comment type="similarity">
    <text evidence="5">Belongs to the DEAD box helicase family.</text>
</comment>
<dbReference type="PROSITE" id="PS51194">
    <property type="entry name" value="HELICASE_CTER"/>
    <property type="match status" value="1"/>
</dbReference>
<evidence type="ECO:0000259" key="7">
    <source>
        <dbReference type="PROSITE" id="PS51194"/>
    </source>
</evidence>
<gene>
    <name evidence="8" type="ORF">DFH08DRAFT_996742</name>
</gene>
<dbReference type="SMART" id="SM00490">
    <property type="entry name" value="HELICc"/>
    <property type="match status" value="1"/>
</dbReference>
<dbReference type="EMBL" id="JARIHO010000015">
    <property type="protein sequence ID" value="KAJ7349599.1"/>
    <property type="molecule type" value="Genomic_DNA"/>
</dbReference>
<evidence type="ECO:0000256" key="4">
    <source>
        <dbReference type="ARBA" id="ARBA00022884"/>
    </source>
</evidence>
<dbReference type="Pfam" id="PF00271">
    <property type="entry name" value="Helicase_C"/>
    <property type="match status" value="1"/>
</dbReference>
<evidence type="ECO:0000256" key="2">
    <source>
        <dbReference type="ARBA" id="ARBA00022801"/>
    </source>
</evidence>
<name>A0AAD7A4W7_9AGAR</name>
<feature type="region of interest" description="Disordered" evidence="6">
    <location>
        <begin position="1"/>
        <end position="29"/>
    </location>
</feature>
<keyword evidence="5" id="KW-0347">Helicase</keyword>
<comment type="function">
    <text evidence="5">RNA helicase.</text>
</comment>
<dbReference type="InterPro" id="IPR001650">
    <property type="entry name" value="Helicase_C-like"/>
</dbReference>
<evidence type="ECO:0000256" key="1">
    <source>
        <dbReference type="ARBA" id="ARBA00022741"/>
    </source>
</evidence>
<comment type="domain">
    <text evidence="5">The Q motif is unique to and characteristic of the DEAD box family of RNA helicases and controls ATP binding and hydrolysis.</text>
</comment>
<keyword evidence="4 5" id="KW-0694">RNA-binding</keyword>
<sequence length="585" mass="65849">MDRHTLGTKQWPPNRTHSRSTSLTSIPSPLRIIHGPEPTNTPIPSPPVTPVRKLFKNNYEVTPKGLYSPSYALNSPGARTQTDIAVQNNLIPLGGRLHSFQIAAANLVLMQHGDGVIISPTGSGKSLTWVLPLLARQEGISLIITPYTSLGLEGELLTCAPGLSTLFIYSEQNSQDDFEKALNGKMMVIYVFRDALILYAGLKPDYTLYNGGNFRPELSTIILVMAYDASSFEDISFVIPSGCRASQLKKTIIYCDDLELLTKMFWWLHNRAAALSLPYHTVDILHSGLSSRHQDICLEAFRSGTAPILLGSSKISAGMNFPGVQQVIQYRCRGLTLPEFDQRRGQGGRREGEFSVTILLVEPSMLELTMENPKSEDPGMVELIHSEECIESIIQKHLENPNPYIRPPGYDCCNRCNGDLRPPREFQWVVDPTALPASPLTTSNNAKKATTQIQELIIERLMQWRLQHWKDNWMERWPNYGPKTLVSDSDLEDVAKHQHKIKNTEDLKRYTHIVHWNDLSLPLLTSLQGICQKLNVLAEPTEEQQEVQAPTEQPVVQRSRTLTVRNPSARELNTTRQAREIIMEF</sequence>
<dbReference type="PANTHER" id="PTHR24031">
    <property type="entry name" value="RNA HELICASE"/>
    <property type="match status" value="1"/>
</dbReference>
<feature type="domain" description="Helicase C-terminal" evidence="7">
    <location>
        <begin position="231"/>
        <end position="409"/>
    </location>
</feature>
<comment type="catalytic activity">
    <reaction evidence="5">
        <text>ATP + H2O = ADP + phosphate + H(+)</text>
        <dbReference type="Rhea" id="RHEA:13065"/>
        <dbReference type="ChEBI" id="CHEBI:15377"/>
        <dbReference type="ChEBI" id="CHEBI:15378"/>
        <dbReference type="ChEBI" id="CHEBI:30616"/>
        <dbReference type="ChEBI" id="CHEBI:43474"/>
        <dbReference type="ChEBI" id="CHEBI:456216"/>
        <dbReference type="EC" id="3.6.4.13"/>
    </reaction>
</comment>
<evidence type="ECO:0000256" key="6">
    <source>
        <dbReference type="SAM" id="MobiDB-lite"/>
    </source>
</evidence>
<keyword evidence="1 5" id="KW-0547">Nucleotide-binding</keyword>
<dbReference type="EC" id="3.6.4.13" evidence="5"/>